<keyword evidence="2" id="KW-1133">Transmembrane helix</keyword>
<proteinExistence type="inferred from homology"/>
<protein>
    <submittedName>
        <fullName evidence="3">Uncharacterized protein</fullName>
    </submittedName>
</protein>
<organism evidence="3 4">
    <name type="scientific">Lithohypha guttulata</name>
    <dbReference type="NCBI Taxonomy" id="1690604"/>
    <lineage>
        <taxon>Eukaryota</taxon>
        <taxon>Fungi</taxon>
        <taxon>Dikarya</taxon>
        <taxon>Ascomycota</taxon>
        <taxon>Pezizomycotina</taxon>
        <taxon>Eurotiomycetes</taxon>
        <taxon>Chaetothyriomycetidae</taxon>
        <taxon>Chaetothyriales</taxon>
        <taxon>Trichomeriaceae</taxon>
        <taxon>Lithohypha</taxon>
    </lineage>
</organism>
<evidence type="ECO:0000313" key="3">
    <source>
        <dbReference type="EMBL" id="KAK5088412.1"/>
    </source>
</evidence>
<dbReference type="PANTHER" id="PTHR43083:SF6">
    <property type="entry name" value="MANNAN POLYMERASE COMPLEXES SUBUNIT MNN9"/>
    <property type="match status" value="1"/>
</dbReference>
<dbReference type="EMBL" id="JAVRRJ010000002">
    <property type="protein sequence ID" value="KAK5088412.1"/>
    <property type="molecule type" value="Genomic_DNA"/>
</dbReference>
<evidence type="ECO:0000256" key="1">
    <source>
        <dbReference type="ARBA" id="ARBA00037964"/>
    </source>
</evidence>
<accession>A0AAN7T478</accession>
<dbReference type="Proteomes" id="UP001309876">
    <property type="component" value="Unassembled WGS sequence"/>
</dbReference>
<comment type="similarity">
    <text evidence="1">Belongs to the ANP1/MMN9/VAN1 family.</text>
</comment>
<evidence type="ECO:0000313" key="4">
    <source>
        <dbReference type="Proteomes" id="UP001309876"/>
    </source>
</evidence>
<keyword evidence="4" id="KW-1185">Reference proteome</keyword>
<dbReference type="PANTHER" id="PTHR43083">
    <property type="entry name" value="MANNAN POLYMERASE II"/>
    <property type="match status" value="1"/>
</dbReference>
<dbReference type="InterPro" id="IPR052086">
    <property type="entry name" value="Mannan_Polymerase_Subunit"/>
</dbReference>
<evidence type="ECO:0000256" key="2">
    <source>
        <dbReference type="SAM" id="Phobius"/>
    </source>
</evidence>
<dbReference type="AlphaFoldDB" id="A0AAN7T478"/>
<keyword evidence="2" id="KW-0812">Transmembrane</keyword>
<feature type="transmembrane region" description="Helical" evidence="2">
    <location>
        <begin position="7"/>
        <end position="25"/>
    </location>
</feature>
<comment type="caution">
    <text evidence="3">The sequence shown here is derived from an EMBL/GenBank/DDBJ whole genome shotgun (WGS) entry which is preliminary data.</text>
</comment>
<sequence>MSTRRRVLTATIAVICTIVIVWRYHDLSEVPAYISRKTAYRPYNVSHTGDSHHLPQPADSHGWFEVETNLSSGVKQYTRSSTSTVPSLLWLSLTFDSQSWGKHNFHHRNVDDFLRIIPQQVQLEDVSLGLLTSSEQEYKAYIEATRAYDFAKISIILHKGFHDGPVVDRAHRQDRAVQVARRSELAKLRNFLMLRTIADEEHILWMDADVYRLDQGIVQRMIKHTGERVDVGMITARCSQGGNDNYDHNAWRGTRQGPRGWDLNEQEIKDGELAAQGQYHVPAIIKGSTNDDLVELDVVGATILYIRATLVRQGLTFPAHFVVGTRWRKDGWDGIESEGLCYNARGMENSKCMVLGGSWHVEHTKG</sequence>
<dbReference type="Pfam" id="PF03452">
    <property type="entry name" value="Anp1"/>
    <property type="match status" value="1"/>
</dbReference>
<keyword evidence="2" id="KW-0472">Membrane</keyword>
<gene>
    <name evidence="3" type="ORF">LTR05_002630</name>
</gene>
<reference evidence="3 4" key="1">
    <citation type="submission" date="2023-08" db="EMBL/GenBank/DDBJ databases">
        <title>Black Yeasts Isolated from many extreme environments.</title>
        <authorList>
            <person name="Coleine C."/>
            <person name="Stajich J.E."/>
            <person name="Selbmann L."/>
        </authorList>
    </citation>
    <scope>NUCLEOTIDE SEQUENCE [LARGE SCALE GENOMIC DNA]</scope>
    <source>
        <strain evidence="3 4">CCFEE 5910</strain>
    </source>
</reference>
<name>A0AAN7T478_9EURO</name>
<dbReference type="InterPro" id="IPR029044">
    <property type="entry name" value="Nucleotide-diphossugar_trans"/>
</dbReference>
<dbReference type="Gene3D" id="3.90.550.10">
    <property type="entry name" value="Spore Coat Polysaccharide Biosynthesis Protein SpsA, Chain A"/>
    <property type="match status" value="1"/>
</dbReference>